<dbReference type="EMBL" id="QNTQ01000005">
    <property type="protein sequence ID" value="RBI86360.1"/>
    <property type="molecule type" value="Genomic_DNA"/>
</dbReference>
<feature type="transmembrane region" description="Helical" evidence="2">
    <location>
        <begin position="112"/>
        <end position="133"/>
    </location>
</feature>
<dbReference type="RefSeq" id="WP_113288597.1">
    <property type="nucleotide sequence ID" value="NZ_QNTQ01000005.1"/>
</dbReference>
<feature type="compositionally biased region" description="Low complexity" evidence="1">
    <location>
        <begin position="181"/>
        <end position="194"/>
    </location>
</feature>
<name>A0A365UAW4_9RHOB</name>
<evidence type="ECO:0000313" key="3">
    <source>
        <dbReference type="EMBL" id="RBI86360.1"/>
    </source>
</evidence>
<comment type="caution">
    <text evidence="3">The sequence shown here is derived from an EMBL/GenBank/DDBJ whole genome shotgun (WGS) entry which is preliminary data.</text>
</comment>
<accession>A0A365UAW4</accession>
<evidence type="ECO:0000313" key="4">
    <source>
        <dbReference type="Proteomes" id="UP000253370"/>
    </source>
</evidence>
<protein>
    <recommendedName>
        <fullName evidence="5">DUF3618 domain-containing protein</fullName>
    </recommendedName>
</protein>
<keyword evidence="2" id="KW-0812">Transmembrane</keyword>
<keyword evidence="4" id="KW-1185">Reference proteome</keyword>
<dbReference type="InterPro" id="IPR022062">
    <property type="entry name" value="DUF3618"/>
</dbReference>
<organism evidence="3 4">
    <name type="scientific">Rhodosalinus halophilus</name>
    <dbReference type="NCBI Taxonomy" id="2259333"/>
    <lineage>
        <taxon>Bacteria</taxon>
        <taxon>Pseudomonadati</taxon>
        <taxon>Pseudomonadota</taxon>
        <taxon>Alphaproteobacteria</taxon>
        <taxon>Rhodobacterales</taxon>
        <taxon>Paracoccaceae</taxon>
        <taxon>Rhodosalinus</taxon>
    </lineage>
</organism>
<dbReference type="AlphaFoldDB" id="A0A365UAW4"/>
<sequence>MPDTESPETIARDIAKRRAALAATVEELQSRAAPSALVAAAGEALRKEGPDLAKLTARRLARNPGATAMLLGGLAWLAAGRSQTADTADSAQADSGEGIGRHLRRETQAHPVLAGSLAALAGGALGAAVFAAARRRGEARPEEALDIEARIAAGRAETVWQLERARAERGEALAGRDRVQAPAMPSAAAAREDV</sequence>
<dbReference type="Proteomes" id="UP000253370">
    <property type="component" value="Unassembled WGS sequence"/>
</dbReference>
<proteinExistence type="predicted"/>
<evidence type="ECO:0000256" key="1">
    <source>
        <dbReference type="SAM" id="MobiDB-lite"/>
    </source>
</evidence>
<feature type="region of interest" description="Disordered" evidence="1">
    <location>
        <begin position="170"/>
        <end position="194"/>
    </location>
</feature>
<dbReference type="Pfam" id="PF12277">
    <property type="entry name" value="DUF3618"/>
    <property type="match status" value="1"/>
</dbReference>
<gene>
    <name evidence="3" type="ORF">DRV85_06325</name>
</gene>
<evidence type="ECO:0008006" key="5">
    <source>
        <dbReference type="Google" id="ProtNLM"/>
    </source>
</evidence>
<reference evidence="3 4" key="1">
    <citation type="submission" date="2018-07" db="EMBL/GenBank/DDBJ databases">
        <title>Rhodosalinus sp. strain E84T genomic sequence and assembly.</title>
        <authorList>
            <person name="Liu Z.-W."/>
            <person name="Lu D.-C."/>
        </authorList>
    </citation>
    <scope>NUCLEOTIDE SEQUENCE [LARGE SCALE GENOMIC DNA]</scope>
    <source>
        <strain evidence="3 4">E84</strain>
    </source>
</reference>
<feature type="compositionally biased region" description="Basic and acidic residues" evidence="1">
    <location>
        <begin position="170"/>
        <end position="179"/>
    </location>
</feature>
<keyword evidence="2" id="KW-0472">Membrane</keyword>
<keyword evidence="2" id="KW-1133">Transmembrane helix</keyword>
<evidence type="ECO:0000256" key="2">
    <source>
        <dbReference type="SAM" id="Phobius"/>
    </source>
</evidence>